<organism evidence="2 3">
    <name type="scientific">Plectus sambesii</name>
    <dbReference type="NCBI Taxonomy" id="2011161"/>
    <lineage>
        <taxon>Eukaryota</taxon>
        <taxon>Metazoa</taxon>
        <taxon>Ecdysozoa</taxon>
        <taxon>Nematoda</taxon>
        <taxon>Chromadorea</taxon>
        <taxon>Plectida</taxon>
        <taxon>Plectina</taxon>
        <taxon>Plectoidea</taxon>
        <taxon>Plectidae</taxon>
        <taxon>Plectus</taxon>
    </lineage>
</organism>
<dbReference type="Proteomes" id="UP000887566">
    <property type="component" value="Unplaced"/>
</dbReference>
<dbReference type="Gene3D" id="3.90.70.10">
    <property type="entry name" value="Cysteine proteinases"/>
    <property type="match status" value="1"/>
</dbReference>
<proteinExistence type="predicted"/>
<keyword evidence="2" id="KW-1185">Reference proteome</keyword>
<accession>A0A914WLM8</accession>
<dbReference type="PROSITE" id="PS50235">
    <property type="entry name" value="USP_3"/>
    <property type="match status" value="1"/>
</dbReference>
<sequence length="310" mass="34879">MPPGKAADQGIKTAKCNALPTSTIPFHRDLQPCQHHFATELATSERYWPKQEKRQTSKAPKKVKEVLPAQKFRQQLSSRNPVVAERPTVAVIRLGNSSRINCYNNTAVQLFRHLPHFVAALPGAPPSDVQDALLTTITGRHSVTQMHDASEFFLHIVNKLTSLTICERFAFKQMPLQTCMQCPGNPARDAQLTRELLLNLHPQPNRRQSFYQLLERVQQDKLLVMLCSLGGASQVQHAHSSRLGFNIRDAQKYLLVHLHKFHQVAGEFVKQEGDITNFNANNQVIFGIQFRTIAAIEHLGDTNTSGHYVA</sequence>
<protein>
    <submittedName>
        <fullName evidence="3">USP domain-containing protein</fullName>
    </submittedName>
</protein>
<evidence type="ECO:0000259" key="1">
    <source>
        <dbReference type="PROSITE" id="PS50235"/>
    </source>
</evidence>
<feature type="domain" description="USP" evidence="1">
    <location>
        <begin position="92"/>
        <end position="310"/>
    </location>
</feature>
<dbReference type="CDD" id="cd02257">
    <property type="entry name" value="Peptidase_C19"/>
    <property type="match status" value="1"/>
</dbReference>
<name>A0A914WLM8_9BILA</name>
<evidence type="ECO:0000313" key="2">
    <source>
        <dbReference type="Proteomes" id="UP000887566"/>
    </source>
</evidence>
<evidence type="ECO:0000313" key="3">
    <source>
        <dbReference type="WBParaSite" id="PSAMB.scaffold4220size15289.g23772.t1"/>
    </source>
</evidence>
<dbReference type="WBParaSite" id="PSAMB.scaffold4220size15289.g23772.t1">
    <property type="protein sequence ID" value="PSAMB.scaffold4220size15289.g23772.t1"/>
    <property type="gene ID" value="PSAMB.scaffold4220size15289.g23772"/>
</dbReference>
<dbReference type="SUPFAM" id="SSF54001">
    <property type="entry name" value="Cysteine proteinases"/>
    <property type="match status" value="1"/>
</dbReference>
<dbReference type="InterPro" id="IPR038765">
    <property type="entry name" value="Papain-like_cys_pep_sf"/>
</dbReference>
<dbReference type="InterPro" id="IPR028889">
    <property type="entry name" value="USP"/>
</dbReference>
<dbReference type="AlphaFoldDB" id="A0A914WLM8"/>
<reference evidence="3" key="1">
    <citation type="submission" date="2022-11" db="UniProtKB">
        <authorList>
            <consortium name="WormBaseParasite"/>
        </authorList>
    </citation>
    <scope>IDENTIFICATION</scope>
</reference>